<keyword evidence="3" id="KW-1185">Reference proteome</keyword>
<gene>
    <name evidence="2" type="ORF">OBRU01_08030</name>
</gene>
<evidence type="ECO:0000313" key="2">
    <source>
        <dbReference type="EMBL" id="KOB74690.1"/>
    </source>
</evidence>
<evidence type="ECO:0000259" key="1">
    <source>
        <dbReference type="Pfam" id="PF14529"/>
    </source>
</evidence>
<reference evidence="2 3" key="1">
    <citation type="journal article" date="2015" name="Genome Biol. Evol.">
        <title>The genome of winter moth (Operophtera brumata) provides a genomic perspective on sexual dimorphism and phenology.</title>
        <authorList>
            <person name="Derks M.F."/>
            <person name="Smit S."/>
            <person name="Salis L."/>
            <person name="Schijlen E."/>
            <person name="Bossers A."/>
            <person name="Mateman C."/>
            <person name="Pijl A.S."/>
            <person name="de Ridder D."/>
            <person name="Groenen M.A."/>
            <person name="Visser M.E."/>
            <person name="Megens H.J."/>
        </authorList>
    </citation>
    <scope>NUCLEOTIDE SEQUENCE [LARGE SCALE GENOMIC DNA]</scope>
    <source>
        <strain evidence="2">WM2013NL</strain>
        <tissue evidence="2">Head and thorax</tissue>
    </source>
</reference>
<sequence length="456" mass="52644">MKVTEHIGVALEPLDIEFAHRVQPRSTVNASHARPIVVRFRQRISKDRVVAAARKHRNMTARDMGIGGESNKIFVNEHLTKENKILLGLCKRQAKEANYRSEWERDDLESLWVTVPARCLGSSRDLHIAIVYIPPNSLLSPRIQIFLEVLSVVCSSSCGSFIILGDFNLPCISWVSGEPKVLRKGLVEVQNSASDLIAQFSFLDLLQYNMIPNKFNNILDLVVSDLSLTVCKSTSSLVKEDPAHPSLRIIASDFLIPPLRPRARNVYQFKRGDYSNIHDSLIKHDWSFIKDEVDIEQVVCLFYEVLYEVINKFVPLVRCHGSYSYPIWYSRALIKVIKEKSKKHQDWKKYNNPVDYADFAELRVKQKVLQTECYQAYVNYSQEKIKSHPKYFWSYVKSRRKGSSCYPQQMTFVDKVINEQVDICSAFNEFFMGNFNKPADQYNTEQVEELGLDIEQ</sequence>
<dbReference type="EMBL" id="JTDY01001163">
    <property type="protein sequence ID" value="KOB74690.1"/>
    <property type="molecule type" value="Genomic_DNA"/>
</dbReference>
<dbReference type="Gene3D" id="3.60.10.10">
    <property type="entry name" value="Endonuclease/exonuclease/phosphatase"/>
    <property type="match status" value="1"/>
</dbReference>
<dbReference type="GO" id="GO:0031012">
    <property type="term" value="C:extracellular matrix"/>
    <property type="evidence" value="ECO:0007669"/>
    <property type="project" value="TreeGrafter"/>
</dbReference>
<dbReference type="STRING" id="104452.A0A0L7LH13"/>
<accession>A0A0L7LH13</accession>
<dbReference type="SUPFAM" id="SSF56219">
    <property type="entry name" value="DNase I-like"/>
    <property type="match status" value="1"/>
</dbReference>
<name>A0A0L7LH13_OPEBR</name>
<proteinExistence type="predicted"/>
<dbReference type="GO" id="GO:0007508">
    <property type="term" value="P:larval heart development"/>
    <property type="evidence" value="ECO:0007669"/>
    <property type="project" value="TreeGrafter"/>
</dbReference>
<dbReference type="PANTHER" id="PTHR33395">
    <property type="entry name" value="TRANSCRIPTASE, PUTATIVE-RELATED-RELATED"/>
    <property type="match status" value="1"/>
</dbReference>
<comment type="caution">
    <text evidence="2">The sequence shown here is derived from an EMBL/GenBank/DDBJ whole genome shotgun (WGS) entry which is preliminary data.</text>
</comment>
<dbReference type="Gene3D" id="3.30.70.1820">
    <property type="entry name" value="L1 transposable element, RRM domain"/>
    <property type="match status" value="1"/>
</dbReference>
<dbReference type="AlphaFoldDB" id="A0A0L7LH13"/>
<feature type="domain" description="Endonuclease/exonuclease/phosphatase" evidence="1">
    <location>
        <begin position="127"/>
        <end position="231"/>
    </location>
</feature>
<dbReference type="InterPro" id="IPR036691">
    <property type="entry name" value="Endo/exonu/phosph_ase_sf"/>
</dbReference>
<dbReference type="Proteomes" id="UP000037510">
    <property type="component" value="Unassembled WGS sequence"/>
</dbReference>
<dbReference type="InterPro" id="IPR005135">
    <property type="entry name" value="Endo/exonuclease/phosphatase"/>
</dbReference>
<dbReference type="Pfam" id="PF14529">
    <property type="entry name" value="Exo_endo_phos_2"/>
    <property type="match status" value="1"/>
</dbReference>
<dbReference type="GO" id="GO:0061343">
    <property type="term" value="P:cell adhesion involved in heart morphogenesis"/>
    <property type="evidence" value="ECO:0007669"/>
    <property type="project" value="TreeGrafter"/>
</dbReference>
<evidence type="ECO:0000313" key="3">
    <source>
        <dbReference type="Proteomes" id="UP000037510"/>
    </source>
</evidence>
<organism evidence="2 3">
    <name type="scientific">Operophtera brumata</name>
    <name type="common">Winter moth</name>
    <name type="synonym">Phalaena brumata</name>
    <dbReference type="NCBI Taxonomy" id="104452"/>
    <lineage>
        <taxon>Eukaryota</taxon>
        <taxon>Metazoa</taxon>
        <taxon>Ecdysozoa</taxon>
        <taxon>Arthropoda</taxon>
        <taxon>Hexapoda</taxon>
        <taxon>Insecta</taxon>
        <taxon>Pterygota</taxon>
        <taxon>Neoptera</taxon>
        <taxon>Endopterygota</taxon>
        <taxon>Lepidoptera</taxon>
        <taxon>Glossata</taxon>
        <taxon>Ditrysia</taxon>
        <taxon>Geometroidea</taxon>
        <taxon>Geometridae</taxon>
        <taxon>Larentiinae</taxon>
        <taxon>Operophtera</taxon>
    </lineage>
</organism>
<protein>
    <recommendedName>
        <fullName evidence="1">Endonuclease/exonuclease/phosphatase domain-containing protein</fullName>
    </recommendedName>
</protein>
<dbReference type="GO" id="GO:0003824">
    <property type="term" value="F:catalytic activity"/>
    <property type="evidence" value="ECO:0007669"/>
    <property type="project" value="InterPro"/>
</dbReference>
<dbReference type="PANTHER" id="PTHR33395:SF22">
    <property type="entry name" value="REVERSE TRANSCRIPTASE DOMAIN-CONTAINING PROTEIN"/>
    <property type="match status" value="1"/>
</dbReference>